<evidence type="ECO:0000256" key="1">
    <source>
        <dbReference type="ARBA" id="ARBA00004429"/>
    </source>
</evidence>
<dbReference type="GO" id="GO:0016740">
    <property type="term" value="F:transferase activity"/>
    <property type="evidence" value="ECO:0007669"/>
    <property type="project" value="UniProtKB-KW"/>
</dbReference>
<feature type="transmembrane region" description="Helical" evidence="8">
    <location>
        <begin position="170"/>
        <end position="191"/>
    </location>
</feature>
<dbReference type="InterPro" id="IPR017850">
    <property type="entry name" value="Alkaline_phosphatase_core_sf"/>
</dbReference>
<dbReference type="CDD" id="cd16017">
    <property type="entry name" value="LptA"/>
    <property type="match status" value="1"/>
</dbReference>
<dbReference type="InterPro" id="IPR058130">
    <property type="entry name" value="PEA_transf_C"/>
</dbReference>
<dbReference type="Pfam" id="PF08019">
    <property type="entry name" value="EptA_B_N"/>
    <property type="match status" value="1"/>
</dbReference>
<feature type="transmembrane region" description="Helical" evidence="8">
    <location>
        <begin position="31"/>
        <end position="52"/>
    </location>
</feature>
<evidence type="ECO:0000256" key="3">
    <source>
        <dbReference type="ARBA" id="ARBA00022519"/>
    </source>
</evidence>
<evidence type="ECO:0000313" key="12">
    <source>
        <dbReference type="Proteomes" id="UP001180081"/>
    </source>
</evidence>
<accession>A0ABT8BAH2</accession>
<dbReference type="InterPro" id="IPR012549">
    <property type="entry name" value="EptA-like_N"/>
</dbReference>
<feature type="transmembrane region" description="Helical" evidence="8">
    <location>
        <begin position="135"/>
        <end position="158"/>
    </location>
</feature>
<keyword evidence="6 8" id="KW-1133">Transmembrane helix</keyword>
<dbReference type="InterPro" id="IPR040423">
    <property type="entry name" value="PEA_transferase"/>
</dbReference>
<evidence type="ECO:0000256" key="2">
    <source>
        <dbReference type="ARBA" id="ARBA00022475"/>
    </source>
</evidence>
<evidence type="ECO:0000259" key="9">
    <source>
        <dbReference type="Pfam" id="PF00884"/>
    </source>
</evidence>
<keyword evidence="4 11" id="KW-0808">Transferase</keyword>
<dbReference type="SUPFAM" id="SSF53649">
    <property type="entry name" value="Alkaline phosphatase-like"/>
    <property type="match status" value="1"/>
</dbReference>
<dbReference type="PANTHER" id="PTHR30443:SF0">
    <property type="entry name" value="PHOSPHOETHANOLAMINE TRANSFERASE EPTA"/>
    <property type="match status" value="1"/>
</dbReference>
<comment type="subcellular location">
    <subcellularLocation>
        <location evidence="1">Cell inner membrane</location>
        <topology evidence="1">Multi-pass membrane protein</topology>
    </subcellularLocation>
</comment>
<dbReference type="Gene3D" id="3.40.720.10">
    <property type="entry name" value="Alkaline Phosphatase, subunit A"/>
    <property type="match status" value="1"/>
</dbReference>
<keyword evidence="5 8" id="KW-0812">Transmembrane</keyword>
<keyword evidence="7 8" id="KW-0472">Membrane</keyword>
<reference evidence="11" key="1">
    <citation type="journal article" date="2014" name="Int. J. Syst. Evol. Microbiol.">
        <title>Complete genome of a new Firmicutes species belonging to the dominant human colonic microbiota ('Ruminococcus bicirculans') reveals two chromosomes and a selective capacity to utilize plant glucans.</title>
        <authorList>
            <consortium name="NISC Comparative Sequencing Program"/>
            <person name="Wegmann U."/>
            <person name="Louis P."/>
            <person name="Goesmann A."/>
            <person name="Henrissat B."/>
            <person name="Duncan S.H."/>
            <person name="Flint H.J."/>
        </authorList>
    </citation>
    <scope>NUCLEOTIDE SEQUENCE</scope>
    <source>
        <strain evidence="11">CECT 7703</strain>
    </source>
</reference>
<dbReference type="Proteomes" id="UP001180081">
    <property type="component" value="Unassembled WGS sequence"/>
</dbReference>
<evidence type="ECO:0000256" key="8">
    <source>
        <dbReference type="SAM" id="Phobius"/>
    </source>
</evidence>
<evidence type="ECO:0000256" key="5">
    <source>
        <dbReference type="ARBA" id="ARBA00022692"/>
    </source>
</evidence>
<sequence>MQLSIPAFTSARRSNWLYEAVCSRPALSVELLTLLASCFFITCCNGAFWSALMSGRDIYAPFTWFFAVAIAVGLIALHFAFLLLVLNRWTVKPLLTVLFVASGMATYFTQHYQVYFDTTMARNVLRTNPKEARDLLTLGLIPHMLLHTGLPLWVLWRVNLTYSRPIKAGLMRMAWVVAALAIAASAILLVFQDLSATMRNQKALRHLITPGNFIVSTLKVVAAEEAKARGPKVPVGIDAKLGASWQTRAKPVVLVLVVGETARAANWGLSGYERQTTPELAKQGVHNFRAVTSCGTNTEVSVPCMFSPFGRRHYDEAKILGHESLLHVLRHAKLNVLWRDNQSGCKGVCSDIPTEQLDSQTDRALCDGKGCLDEIMLKGLEQRIASTSGSLVIVLHQLGNHGPAYFRRYPPTMRTFTPTCDTVDLGKCSREQVINSYDNAIRYTDHFLAQTIRLLQNQQSHDAAMVYVSDHGESLGESGVFLHGLPRVIAPEVQTHVPMFIWTSSTYERSFGVRAGCLQQQADRSLSHDNIFHTVLGMLDVQTQAYDRAYDITAGCHS</sequence>
<evidence type="ECO:0000259" key="10">
    <source>
        <dbReference type="Pfam" id="PF08019"/>
    </source>
</evidence>
<evidence type="ECO:0000256" key="4">
    <source>
        <dbReference type="ARBA" id="ARBA00022679"/>
    </source>
</evidence>
<keyword evidence="12" id="KW-1185">Reference proteome</keyword>
<dbReference type="NCBIfam" id="NF028537">
    <property type="entry name" value="P_eth_NH2_trans"/>
    <property type="match status" value="1"/>
</dbReference>
<feature type="domain" description="Phosphoethanolamine transferase N-terminal" evidence="10">
    <location>
        <begin position="74"/>
        <end position="222"/>
    </location>
</feature>
<name>A0ABT8BAH2_9NEIS</name>
<dbReference type="EMBL" id="JAUFPU010000019">
    <property type="protein sequence ID" value="MDN3579030.1"/>
    <property type="molecule type" value="Genomic_DNA"/>
</dbReference>
<evidence type="ECO:0000313" key="11">
    <source>
        <dbReference type="EMBL" id="MDN3579030.1"/>
    </source>
</evidence>
<reference evidence="11" key="2">
    <citation type="submission" date="2023-06" db="EMBL/GenBank/DDBJ databases">
        <authorList>
            <person name="Lucena T."/>
            <person name="Sun Q."/>
        </authorList>
    </citation>
    <scope>NUCLEOTIDE SEQUENCE</scope>
    <source>
        <strain evidence="11">CECT 7703</strain>
    </source>
</reference>
<organism evidence="11 12">
    <name type="scientific">Chitinimonas viridis</name>
    <dbReference type="NCBI Taxonomy" id="664880"/>
    <lineage>
        <taxon>Bacteria</taxon>
        <taxon>Pseudomonadati</taxon>
        <taxon>Pseudomonadota</taxon>
        <taxon>Betaproteobacteria</taxon>
        <taxon>Neisseriales</taxon>
        <taxon>Chitinibacteraceae</taxon>
        <taxon>Chitinimonas</taxon>
    </lineage>
</organism>
<proteinExistence type="predicted"/>
<comment type="caution">
    <text evidence="11">The sequence shown here is derived from an EMBL/GenBank/DDBJ whole genome shotgun (WGS) entry which is preliminary data.</text>
</comment>
<keyword evidence="2" id="KW-1003">Cell membrane</keyword>
<dbReference type="RefSeq" id="WP_290334355.1">
    <property type="nucleotide sequence ID" value="NZ_JAUFPU010000019.1"/>
</dbReference>
<gene>
    <name evidence="11" type="ORF">QWZ03_19870</name>
</gene>
<feature type="transmembrane region" description="Helical" evidence="8">
    <location>
        <begin position="93"/>
        <end position="115"/>
    </location>
</feature>
<feature type="domain" description="Sulfatase N-terminal" evidence="9">
    <location>
        <begin position="254"/>
        <end position="541"/>
    </location>
</feature>
<feature type="transmembrane region" description="Helical" evidence="8">
    <location>
        <begin position="64"/>
        <end position="86"/>
    </location>
</feature>
<dbReference type="PANTHER" id="PTHR30443">
    <property type="entry name" value="INNER MEMBRANE PROTEIN"/>
    <property type="match status" value="1"/>
</dbReference>
<dbReference type="Pfam" id="PF00884">
    <property type="entry name" value="Sulfatase"/>
    <property type="match status" value="1"/>
</dbReference>
<evidence type="ECO:0000256" key="7">
    <source>
        <dbReference type="ARBA" id="ARBA00023136"/>
    </source>
</evidence>
<dbReference type="InterPro" id="IPR000917">
    <property type="entry name" value="Sulfatase_N"/>
</dbReference>
<keyword evidence="3" id="KW-0997">Cell inner membrane</keyword>
<protein>
    <submittedName>
        <fullName evidence="11">Phosphoethanolamine--lipid A transferase</fullName>
    </submittedName>
</protein>
<evidence type="ECO:0000256" key="6">
    <source>
        <dbReference type="ARBA" id="ARBA00022989"/>
    </source>
</evidence>